<keyword evidence="3 6" id="KW-0863">Zinc-finger</keyword>
<evidence type="ECO:0000313" key="10">
    <source>
        <dbReference type="Proteomes" id="UP001279410"/>
    </source>
</evidence>
<evidence type="ECO:0000256" key="7">
    <source>
        <dbReference type="SAM" id="MobiDB-lite"/>
    </source>
</evidence>
<feature type="domain" description="C2HC/C3H-type" evidence="8">
    <location>
        <begin position="27"/>
        <end position="56"/>
    </location>
</feature>
<evidence type="ECO:0000256" key="3">
    <source>
        <dbReference type="ARBA" id="ARBA00022771"/>
    </source>
</evidence>
<dbReference type="EMBL" id="BRZM01000052">
    <property type="protein sequence ID" value="GLD62449.1"/>
    <property type="molecule type" value="Genomic_DNA"/>
</dbReference>
<organism evidence="9 10">
    <name type="scientific">Lates japonicus</name>
    <name type="common">Japanese lates</name>
    <dbReference type="NCBI Taxonomy" id="270547"/>
    <lineage>
        <taxon>Eukaryota</taxon>
        <taxon>Metazoa</taxon>
        <taxon>Chordata</taxon>
        <taxon>Craniata</taxon>
        <taxon>Vertebrata</taxon>
        <taxon>Euteleostomi</taxon>
        <taxon>Actinopterygii</taxon>
        <taxon>Neopterygii</taxon>
        <taxon>Teleostei</taxon>
        <taxon>Neoteleostei</taxon>
        <taxon>Acanthomorphata</taxon>
        <taxon>Carangaria</taxon>
        <taxon>Carangaria incertae sedis</taxon>
        <taxon>Centropomidae</taxon>
        <taxon>Lates</taxon>
    </lineage>
</organism>
<dbReference type="AlphaFoldDB" id="A0AAD3N0B7"/>
<name>A0AAD3N0B7_LATJO</name>
<evidence type="ECO:0000313" key="9">
    <source>
        <dbReference type="EMBL" id="GLD62449.1"/>
    </source>
</evidence>
<sequence length="121" mass="14190">MKKIIAFGKKQHKEELGLMDSMDASFQLVPCRICNRKFASKRLEKHIQVCEKVKQTHRQVFNSYLNRTKGSAIEEFWKTHSRSKTPEVLQKKNHKQNHKANTKNMQRGRLPAGTSQPKWSK</sequence>
<keyword evidence="5" id="KW-0175">Coiled coil</keyword>
<dbReference type="Pfam" id="PF13913">
    <property type="entry name" value="zf-C2HC_2"/>
    <property type="match status" value="1"/>
</dbReference>
<keyword evidence="4" id="KW-0862">Zinc</keyword>
<dbReference type="PANTHER" id="PTHR14649">
    <property type="entry name" value="ZINC FINGER C2HC DOMAIN-CONTAINING PROTEIN 1C"/>
    <property type="match status" value="1"/>
</dbReference>
<evidence type="ECO:0000259" key="8">
    <source>
        <dbReference type="PROSITE" id="PS52027"/>
    </source>
</evidence>
<accession>A0AAD3N0B7</accession>
<proteinExistence type="inferred from homology"/>
<dbReference type="Gene3D" id="3.30.160.60">
    <property type="entry name" value="Classic Zinc Finger"/>
    <property type="match status" value="1"/>
</dbReference>
<evidence type="ECO:0000256" key="5">
    <source>
        <dbReference type="ARBA" id="ARBA00023054"/>
    </source>
</evidence>
<keyword evidence="10" id="KW-1185">Reference proteome</keyword>
<keyword evidence="2" id="KW-0479">Metal-binding</keyword>
<protein>
    <submittedName>
        <fullName evidence="9">Zinc finger C2HC domain-containing protein 1C</fullName>
    </submittedName>
</protein>
<feature type="region of interest" description="Disordered" evidence="7">
    <location>
        <begin position="81"/>
        <end position="121"/>
    </location>
</feature>
<dbReference type="InterPro" id="IPR026104">
    <property type="entry name" value="ZNF_C2HC_dom_1C"/>
</dbReference>
<comment type="caution">
    <text evidence="9">The sequence shown here is derived from an EMBL/GenBank/DDBJ whole genome shotgun (WGS) entry which is preliminary data.</text>
</comment>
<dbReference type="GO" id="GO:0008270">
    <property type="term" value="F:zinc ion binding"/>
    <property type="evidence" value="ECO:0007669"/>
    <property type="project" value="UniProtKB-KW"/>
</dbReference>
<dbReference type="PANTHER" id="PTHR14649:SF1">
    <property type="entry name" value="ZINC FINGER C2HC DOMAIN-CONTAINING PROTEIN 1C"/>
    <property type="match status" value="1"/>
</dbReference>
<evidence type="ECO:0000256" key="6">
    <source>
        <dbReference type="PROSITE-ProRule" id="PRU01371"/>
    </source>
</evidence>
<dbReference type="InterPro" id="IPR049899">
    <property type="entry name" value="Znf_C2HC_C3H"/>
</dbReference>
<comment type="similarity">
    <text evidence="1">Belongs to the ZC2HC1 family.</text>
</comment>
<reference evidence="9" key="1">
    <citation type="submission" date="2022-08" db="EMBL/GenBank/DDBJ databases">
        <title>Genome sequencing of akame (Lates japonicus).</title>
        <authorList>
            <person name="Hashiguchi Y."/>
            <person name="Takahashi H."/>
        </authorList>
    </citation>
    <scope>NUCLEOTIDE SEQUENCE</scope>
    <source>
        <strain evidence="9">Kochi</strain>
    </source>
</reference>
<dbReference type="Proteomes" id="UP001279410">
    <property type="component" value="Unassembled WGS sequence"/>
</dbReference>
<dbReference type="PROSITE" id="PS52027">
    <property type="entry name" value="ZF_C2HC_C3H"/>
    <property type="match status" value="1"/>
</dbReference>
<gene>
    <name evidence="9" type="ORF">AKAME5_001417200</name>
</gene>
<feature type="compositionally biased region" description="Basic residues" evidence="7">
    <location>
        <begin position="91"/>
        <end position="101"/>
    </location>
</feature>
<evidence type="ECO:0000256" key="2">
    <source>
        <dbReference type="ARBA" id="ARBA00022723"/>
    </source>
</evidence>
<evidence type="ECO:0000256" key="4">
    <source>
        <dbReference type="ARBA" id="ARBA00022833"/>
    </source>
</evidence>
<evidence type="ECO:0000256" key="1">
    <source>
        <dbReference type="ARBA" id="ARBA00010843"/>
    </source>
</evidence>